<feature type="compositionally biased region" description="Polar residues" evidence="1">
    <location>
        <begin position="151"/>
        <end position="164"/>
    </location>
</feature>
<dbReference type="Proteomes" id="UP000318626">
    <property type="component" value="Chromosome"/>
</dbReference>
<feature type="compositionally biased region" description="Low complexity" evidence="1">
    <location>
        <begin position="171"/>
        <end position="187"/>
    </location>
</feature>
<gene>
    <name evidence="3" type="ORF">Pan97_32830</name>
</gene>
<protein>
    <submittedName>
        <fullName evidence="3">Uncharacterized protein</fullName>
    </submittedName>
</protein>
<feature type="signal peptide" evidence="2">
    <location>
        <begin position="1"/>
        <end position="20"/>
    </location>
</feature>
<dbReference type="OrthoDB" id="279276at2"/>
<proteinExistence type="predicted"/>
<accession>A0A518CAI3</accession>
<dbReference type="EMBL" id="CP036289">
    <property type="protein sequence ID" value="QDU76238.1"/>
    <property type="molecule type" value="Genomic_DNA"/>
</dbReference>
<keyword evidence="4" id="KW-1185">Reference proteome</keyword>
<name>A0A518CAI3_9BACT</name>
<evidence type="ECO:0000313" key="3">
    <source>
        <dbReference type="EMBL" id="QDU76238.1"/>
    </source>
</evidence>
<dbReference type="KEGG" id="bvo:Pan97_32830"/>
<keyword evidence="2" id="KW-0732">Signal</keyword>
<feature type="chain" id="PRO_5022209792" evidence="2">
    <location>
        <begin position="21"/>
        <end position="187"/>
    </location>
</feature>
<sequence precursor="true">MKTQLLAAAVVLATSIQAYGQSCGCESNHVVSHHHVASCGCDRCCTPCFNPLGELVQGVGFTLKHGACAVKRTVHSLFHPIRFNGCGCDTTPSCGCDTCGCGSNWDGYESHHPGVEYIEQGHPTAPSIPGPPMVPTAEPTPMREPGKWQPVGTQAHRSPNQVSHYSKRVAAKPTTRPATYYAPTPAK</sequence>
<dbReference type="RefSeq" id="WP_144974206.1">
    <property type="nucleotide sequence ID" value="NZ_CP036289.1"/>
</dbReference>
<reference evidence="4" key="1">
    <citation type="submission" date="2019-02" db="EMBL/GenBank/DDBJ databases">
        <title>Deep-cultivation of Planctomycetes and their phenomic and genomic characterization uncovers novel biology.</title>
        <authorList>
            <person name="Wiegand S."/>
            <person name="Jogler M."/>
            <person name="Boedeker C."/>
            <person name="Pinto D."/>
            <person name="Vollmers J."/>
            <person name="Rivas-Marin E."/>
            <person name="Kohn T."/>
            <person name="Peeters S.H."/>
            <person name="Heuer A."/>
            <person name="Rast P."/>
            <person name="Oberbeckmann S."/>
            <person name="Bunk B."/>
            <person name="Jeske O."/>
            <person name="Meyerdierks A."/>
            <person name="Storesund J.E."/>
            <person name="Kallscheuer N."/>
            <person name="Luecker S."/>
            <person name="Lage O.M."/>
            <person name="Pohl T."/>
            <person name="Merkel B.J."/>
            <person name="Hornburger P."/>
            <person name="Mueller R.-W."/>
            <person name="Bruemmer F."/>
            <person name="Labrenz M."/>
            <person name="Spormann A.M."/>
            <person name="Op den Camp H."/>
            <person name="Overmann J."/>
            <person name="Amann R."/>
            <person name="Jetten M.S.M."/>
            <person name="Mascher T."/>
            <person name="Medema M.H."/>
            <person name="Devos D.P."/>
            <person name="Kaster A.-K."/>
            <person name="Ovreas L."/>
            <person name="Rohde M."/>
            <person name="Galperin M.Y."/>
            <person name="Jogler C."/>
        </authorList>
    </citation>
    <scope>NUCLEOTIDE SEQUENCE [LARGE SCALE GENOMIC DNA]</scope>
    <source>
        <strain evidence="4">Pan97</strain>
    </source>
</reference>
<organism evidence="3 4">
    <name type="scientific">Bremerella volcania</name>
    <dbReference type="NCBI Taxonomy" id="2527984"/>
    <lineage>
        <taxon>Bacteria</taxon>
        <taxon>Pseudomonadati</taxon>
        <taxon>Planctomycetota</taxon>
        <taxon>Planctomycetia</taxon>
        <taxon>Pirellulales</taxon>
        <taxon>Pirellulaceae</taxon>
        <taxon>Bremerella</taxon>
    </lineage>
</organism>
<evidence type="ECO:0000256" key="2">
    <source>
        <dbReference type="SAM" id="SignalP"/>
    </source>
</evidence>
<dbReference type="AlphaFoldDB" id="A0A518CAI3"/>
<evidence type="ECO:0000313" key="4">
    <source>
        <dbReference type="Proteomes" id="UP000318626"/>
    </source>
</evidence>
<feature type="region of interest" description="Disordered" evidence="1">
    <location>
        <begin position="138"/>
        <end position="187"/>
    </location>
</feature>
<evidence type="ECO:0000256" key="1">
    <source>
        <dbReference type="SAM" id="MobiDB-lite"/>
    </source>
</evidence>